<evidence type="ECO:0000313" key="4">
    <source>
        <dbReference type="Proteomes" id="UP001596105"/>
    </source>
</evidence>
<name>A0ABW0LSW1_9BACL</name>
<protein>
    <submittedName>
        <fullName evidence="3">S-layer homology domain-containing protein</fullName>
    </submittedName>
</protein>
<dbReference type="PROSITE" id="PS51272">
    <property type="entry name" value="SLH"/>
    <property type="match status" value="1"/>
</dbReference>
<organism evidence="3 4">
    <name type="scientific">Cohnella suwonensis</name>
    <dbReference type="NCBI Taxonomy" id="696072"/>
    <lineage>
        <taxon>Bacteria</taxon>
        <taxon>Bacillati</taxon>
        <taxon>Bacillota</taxon>
        <taxon>Bacilli</taxon>
        <taxon>Bacillales</taxon>
        <taxon>Paenibacillaceae</taxon>
        <taxon>Cohnella</taxon>
    </lineage>
</organism>
<reference evidence="4" key="1">
    <citation type="journal article" date="2019" name="Int. J. Syst. Evol. Microbiol.">
        <title>The Global Catalogue of Microorganisms (GCM) 10K type strain sequencing project: providing services to taxonomists for standard genome sequencing and annotation.</title>
        <authorList>
            <consortium name="The Broad Institute Genomics Platform"/>
            <consortium name="The Broad Institute Genome Sequencing Center for Infectious Disease"/>
            <person name="Wu L."/>
            <person name="Ma J."/>
        </authorList>
    </citation>
    <scope>NUCLEOTIDE SEQUENCE [LARGE SCALE GENOMIC DNA]</scope>
    <source>
        <strain evidence="4">CCUG 57113</strain>
    </source>
</reference>
<evidence type="ECO:0000313" key="3">
    <source>
        <dbReference type="EMBL" id="MFC5468859.1"/>
    </source>
</evidence>
<evidence type="ECO:0000259" key="2">
    <source>
        <dbReference type="PROSITE" id="PS51272"/>
    </source>
</evidence>
<feature type="chain" id="PRO_5045181301" evidence="1">
    <location>
        <begin position="24"/>
        <end position="413"/>
    </location>
</feature>
<dbReference type="Proteomes" id="UP001596105">
    <property type="component" value="Unassembled WGS sequence"/>
</dbReference>
<feature type="signal peptide" evidence="1">
    <location>
        <begin position="1"/>
        <end position="23"/>
    </location>
</feature>
<accession>A0ABW0LSW1</accession>
<keyword evidence="4" id="KW-1185">Reference proteome</keyword>
<gene>
    <name evidence="3" type="ORF">ACFPPD_08995</name>
</gene>
<dbReference type="PANTHER" id="PTHR43308">
    <property type="entry name" value="OUTER MEMBRANE PROTEIN ALPHA-RELATED"/>
    <property type="match status" value="1"/>
</dbReference>
<comment type="caution">
    <text evidence="3">The sequence shown here is derived from an EMBL/GenBank/DDBJ whole genome shotgun (WGS) entry which is preliminary data.</text>
</comment>
<keyword evidence="1" id="KW-0732">Signal</keyword>
<proteinExistence type="predicted"/>
<sequence>MKKGLLILLVAVLISVIPMRAGAVEVAVTSAAFKDVPTTHWAYAYVMEAVEKGIVKGFPNGTFKPNDPVTVAQFLQMMFLSMAEKDESGKLYWAKAQVALVPDWVIDSLYDPSISFTQGSPWYINYVKSAKALGVIREQQYDGRFNENLTRERAAWMINTLDGYFRGPIGDDYAKVAGPQFFKDLSRALDDYSRYEISKVALRGIMTGNNGFFNPTAFITRAEAVKIVSLLPDASKRSPAKVNLTGVPYSMVKNPGYDDGVFVFANAEMKKVYDTLRSSQSSFAGVTDSAFAHLGYYQNDEMKEKAFKQNFYLDFNDQNIYDDLNFGFTGNNYTISLGTNSGFAERASKPLNEMLAMIYKDPDPVKKLIDTAVVSSRDAYQVNLKKTFEHRDILITSTGRKFLLISIGAYSDM</sequence>
<dbReference type="InterPro" id="IPR001119">
    <property type="entry name" value="SLH_dom"/>
</dbReference>
<dbReference type="EMBL" id="JBHSMH010000021">
    <property type="protein sequence ID" value="MFC5468859.1"/>
    <property type="molecule type" value="Genomic_DNA"/>
</dbReference>
<dbReference type="Pfam" id="PF00395">
    <property type="entry name" value="SLH"/>
    <property type="match status" value="2"/>
</dbReference>
<dbReference type="InterPro" id="IPR051465">
    <property type="entry name" value="Cell_Envelope_Struct_Comp"/>
</dbReference>
<evidence type="ECO:0000256" key="1">
    <source>
        <dbReference type="SAM" id="SignalP"/>
    </source>
</evidence>
<feature type="domain" description="SLH" evidence="2">
    <location>
        <begin position="29"/>
        <end position="92"/>
    </location>
</feature>
<dbReference type="RefSeq" id="WP_209749608.1">
    <property type="nucleotide sequence ID" value="NZ_JBHSMH010000021.1"/>
</dbReference>
<dbReference type="PANTHER" id="PTHR43308:SF5">
    <property type="entry name" value="S-LAYER PROTEIN _ PEPTIDOGLYCAN ENDO-BETA-N-ACETYLGLUCOSAMINIDASE"/>
    <property type="match status" value="1"/>
</dbReference>